<dbReference type="InterPro" id="IPR009716">
    <property type="entry name" value="Ferroportin-1"/>
</dbReference>
<keyword evidence="3 6" id="KW-0812">Transmembrane</keyword>
<accession>A0A9Q1L5B7</accession>
<evidence type="ECO:0000256" key="3">
    <source>
        <dbReference type="ARBA" id="ARBA00022692"/>
    </source>
</evidence>
<comment type="caution">
    <text evidence="8">The sequence shown here is derived from an EMBL/GenBank/DDBJ whole genome shotgun (WGS) entry which is preliminary data.</text>
</comment>
<keyword evidence="4 6" id="KW-1133">Transmembrane helix</keyword>
<sequence>MKSAVVTLPVFVGTSLLWLESDGKRNNPTVSIKWPSIGEKYLLAGAEGSHGGGPPSLHSVKLLLSLPCFSSRRRLTPPFTTQRVGSLNTRCSINTDVLIDIATDQEVWDDVATDDCGCSVPVLHLKSDILETEALNLLAKGTFVDILLTTLPVLSEEEQNIIAANPAHPAGLYACCNWWRSSAAQLVSVGMIIHGHTLHPTSASSLLFRPWFIVLVLAGAVERLSGLALGVAVERDWVVLLAGTNRPVALAQANAVLSCIDHLCEIVGEPLFGILLSKYEPVVCLKIAADLITLLLGISDMANHKLSSGVLDRAVETCFSCSSPSSLKSENIVGVGLEAIKHGWFEYVRQPVLPASIAYVLLYFNVVLAWWFNDSILNAARFKSVYYWGL</sequence>
<evidence type="ECO:0000256" key="5">
    <source>
        <dbReference type="ARBA" id="ARBA00023136"/>
    </source>
</evidence>
<reference evidence="9" key="1">
    <citation type="journal article" date="2023" name="Proc. Natl. Acad. Sci. U.S.A.">
        <title>Genomic and structural basis for evolution of tropane alkaloid biosynthesis.</title>
        <authorList>
            <person name="Wanga Y.-J."/>
            <person name="Taina T."/>
            <person name="Yua J.-Y."/>
            <person name="Lia J."/>
            <person name="Xua B."/>
            <person name="Chenc J."/>
            <person name="D'Auriad J.C."/>
            <person name="Huanga J.-P."/>
            <person name="Huanga S.-X."/>
        </authorList>
    </citation>
    <scope>NUCLEOTIDE SEQUENCE [LARGE SCALE GENOMIC DNA]</scope>
    <source>
        <strain evidence="9">cv. KIB-2019</strain>
    </source>
</reference>
<dbReference type="PANTHER" id="PTHR11660:SF53">
    <property type="entry name" value="SOLUTE CARRIER FAMILY 40 MEMBER 3, CHLOROPLASTIC"/>
    <property type="match status" value="1"/>
</dbReference>
<dbReference type="PANTHER" id="PTHR11660">
    <property type="entry name" value="SOLUTE CARRIER FAMILY 40 MEMBER"/>
    <property type="match status" value="1"/>
</dbReference>
<comment type="caution">
    <text evidence="6">Lacks conserved residue(s) required for the propagation of feature annotation.</text>
</comment>
<comment type="function">
    <text evidence="6">May be involved in iron transport and iron homeostasis.</text>
</comment>
<comment type="similarity">
    <text evidence="6">Belongs to the ferroportin (FP) (TC 2.A.100) family. SLC40A subfamily.</text>
</comment>
<keyword evidence="9" id="KW-1185">Reference proteome</keyword>
<keyword evidence="2 6" id="KW-0813">Transport</keyword>
<feature type="signal peptide" evidence="7">
    <location>
        <begin position="1"/>
        <end position="23"/>
    </location>
</feature>
<gene>
    <name evidence="8" type="ORF">K7X08_036463</name>
</gene>
<evidence type="ECO:0000313" key="8">
    <source>
        <dbReference type="EMBL" id="KAJ8529628.1"/>
    </source>
</evidence>
<evidence type="ECO:0000256" key="6">
    <source>
        <dbReference type="RuleBase" id="RU365065"/>
    </source>
</evidence>
<dbReference type="Proteomes" id="UP001152561">
    <property type="component" value="Unassembled WGS sequence"/>
</dbReference>
<feature type="transmembrane region" description="Helical" evidence="6">
    <location>
        <begin position="352"/>
        <end position="372"/>
    </location>
</feature>
<evidence type="ECO:0000256" key="2">
    <source>
        <dbReference type="ARBA" id="ARBA00022448"/>
    </source>
</evidence>
<name>A0A9Q1L5B7_9SOLA</name>
<evidence type="ECO:0000256" key="1">
    <source>
        <dbReference type="ARBA" id="ARBA00004141"/>
    </source>
</evidence>
<dbReference type="Pfam" id="PF06963">
    <property type="entry name" value="FPN1"/>
    <property type="match status" value="1"/>
</dbReference>
<protein>
    <recommendedName>
        <fullName evidence="6">Solute carrier family 40 member</fullName>
    </recommendedName>
</protein>
<dbReference type="OrthoDB" id="648861at2759"/>
<feature type="chain" id="PRO_5040205922" description="Solute carrier family 40 member" evidence="7">
    <location>
        <begin position="24"/>
        <end position="390"/>
    </location>
</feature>
<keyword evidence="7" id="KW-0732">Signal</keyword>
<comment type="subcellular location">
    <subcellularLocation>
        <location evidence="1 6">Membrane</location>
        <topology evidence="1 6">Multi-pass membrane protein</topology>
    </subcellularLocation>
</comment>
<dbReference type="GO" id="GO:0005381">
    <property type="term" value="F:iron ion transmembrane transporter activity"/>
    <property type="evidence" value="ECO:0007669"/>
    <property type="project" value="UniProtKB-UniRule"/>
</dbReference>
<evidence type="ECO:0000256" key="7">
    <source>
        <dbReference type="SAM" id="SignalP"/>
    </source>
</evidence>
<dbReference type="EMBL" id="JAJAGQ010000022">
    <property type="protein sequence ID" value="KAJ8529628.1"/>
    <property type="molecule type" value="Genomic_DNA"/>
</dbReference>
<proteinExistence type="inferred from homology"/>
<dbReference type="AlphaFoldDB" id="A0A9Q1L5B7"/>
<keyword evidence="6" id="KW-0406">Ion transport</keyword>
<organism evidence="8 9">
    <name type="scientific">Anisodus acutangulus</name>
    <dbReference type="NCBI Taxonomy" id="402998"/>
    <lineage>
        <taxon>Eukaryota</taxon>
        <taxon>Viridiplantae</taxon>
        <taxon>Streptophyta</taxon>
        <taxon>Embryophyta</taxon>
        <taxon>Tracheophyta</taxon>
        <taxon>Spermatophyta</taxon>
        <taxon>Magnoliopsida</taxon>
        <taxon>eudicotyledons</taxon>
        <taxon>Gunneridae</taxon>
        <taxon>Pentapetalae</taxon>
        <taxon>asterids</taxon>
        <taxon>lamiids</taxon>
        <taxon>Solanales</taxon>
        <taxon>Solanaceae</taxon>
        <taxon>Solanoideae</taxon>
        <taxon>Hyoscyameae</taxon>
        <taxon>Anisodus</taxon>
    </lineage>
</organism>
<dbReference type="GO" id="GO:0016020">
    <property type="term" value="C:membrane"/>
    <property type="evidence" value="ECO:0007669"/>
    <property type="project" value="UniProtKB-SubCell"/>
</dbReference>
<keyword evidence="5 6" id="KW-0472">Membrane</keyword>
<evidence type="ECO:0000256" key="4">
    <source>
        <dbReference type="ARBA" id="ARBA00022989"/>
    </source>
</evidence>
<evidence type="ECO:0000313" key="9">
    <source>
        <dbReference type="Proteomes" id="UP001152561"/>
    </source>
</evidence>